<name>A0A4P9XK70_9FUNG</name>
<organism evidence="3 4">
    <name type="scientific">Thamnocephalis sphaerospora</name>
    <dbReference type="NCBI Taxonomy" id="78915"/>
    <lineage>
        <taxon>Eukaryota</taxon>
        <taxon>Fungi</taxon>
        <taxon>Fungi incertae sedis</taxon>
        <taxon>Zoopagomycota</taxon>
        <taxon>Zoopagomycotina</taxon>
        <taxon>Zoopagomycetes</taxon>
        <taxon>Zoopagales</taxon>
        <taxon>Sigmoideomycetaceae</taxon>
        <taxon>Thamnocephalis</taxon>
    </lineage>
</organism>
<feature type="domain" description="Transcription factor TFIIIB component B'' Myb" evidence="2">
    <location>
        <begin position="35"/>
        <end position="101"/>
    </location>
</feature>
<dbReference type="OrthoDB" id="272624at2759"/>
<dbReference type="GO" id="GO:0000126">
    <property type="term" value="C:transcription factor TFIIIB complex"/>
    <property type="evidence" value="ECO:0007669"/>
    <property type="project" value="TreeGrafter"/>
</dbReference>
<evidence type="ECO:0000259" key="2">
    <source>
        <dbReference type="Pfam" id="PF15963"/>
    </source>
</evidence>
<accession>A0A4P9XK70</accession>
<dbReference type="AlphaFoldDB" id="A0A4P9XK70"/>
<dbReference type="PANTHER" id="PTHR22929:SF0">
    <property type="entry name" value="TRANSCRIPTION FACTOR TFIIIB COMPONENT B'' HOMOLOG"/>
    <property type="match status" value="1"/>
</dbReference>
<dbReference type="GO" id="GO:0070898">
    <property type="term" value="P:RNA polymerase III preinitiation complex assembly"/>
    <property type="evidence" value="ECO:0007669"/>
    <property type="project" value="TreeGrafter"/>
</dbReference>
<evidence type="ECO:0000313" key="3">
    <source>
        <dbReference type="EMBL" id="RKP06197.1"/>
    </source>
</evidence>
<dbReference type="InterPro" id="IPR001005">
    <property type="entry name" value="SANT/Myb"/>
</dbReference>
<gene>
    <name evidence="3" type="ORF">THASP1DRAFT_8847</name>
</gene>
<protein>
    <recommendedName>
        <fullName evidence="2">Transcription factor TFIIIB component B'' Myb domain-containing protein</fullName>
    </recommendedName>
</protein>
<reference evidence="4" key="1">
    <citation type="journal article" date="2018" name="Nat. Microbiol.">
        <title>Leveraging single-cell genomics to expand the fungal tree of life.</title>
        <authorList>
            <person name="Ahrendt S.R."/>
            <person name="Quandt C.A."/>
            <person name="Ciobanu D."/>
            <person name="Clum A."/>
            <person name="Salamov A."/>
            <person name="Andreopoulos B."/>
            <person name="Cheng J.F."/>
            <person name="Woyke T."/>
            <person name="Pelin A."/>
            <person name="Henrissat B."/>
            <person name="Reynolds N.K."/>
            <person name="Benny G.L."/>
            <person name="Smith M.E."/>
            <person name="James T.Y."/>
            <person name="Grigoriev I.V."/>
        </authorList>
    </citation>
    <scope>NUCLEOTIDE SEQUENCE [LARGE SCALE GENOMIC DNA]</scope>
    <source>
        <strain evidence="4">RSA 1356</strain>
    </source>
</reference>
<proteinExistence type="predicted"/>
<dbReference type="InterPro" id="IPR009057">
    <property type="entry name" value="Homeodomain-like_sf"/>
</dbReference>
<feature type="non-terminal residue" evidence="3">
    <location>
        <position position="1"/>
    </location>
</feature>
<dbReference type="STRING" id="78915.A0A4P9XK70"/>
<keyword evidence="4" id="KW-1185">Reference proteome</keyword>
<feature type="region of interest" description="Disordered" evidence="1">
    <location>
        <begin position="81"/>
        <end position="102"/>
    </location>
</feature>
<dbReference type="SUPFAM" id="SSF46689">
    <property type="entry name" value="Homeodomain-like"/>
    <property type="match status" value="1"/>
</dbReference>
<dbReference type="EMBL" id="KZ992933">
    <property type="protein sequence ID" value="RKP06197.1"/>
    <property type="molecule type" value="Genomic_DNA"/>
</dbReference>
<dbReference type="Pfam" id="PF15963">
    <property type="entry name" value="Myb_DNA-bind_7"/>
    <property type="match status" value="1"/>
</dbReference>
<dbReference type="PANTHER" id="PTHR22929">
    <property type="entry name" value="RNA POLYMERASE III TRANSCRIPTION INITIATION FACTOR B"/>
    <property type="match status" value="1"/>
</dbReference>
<dbReference type="Gene3D" id="1.20.58.1880">
    <property type="match status" value="1"/>
</dbReference>
<sequence length="102" mass="12119">EDSLVVQHADLHGGPTLPLERVEESQYTRFVTSATFGKRNRMVKWNTEQTQLFYEGLVKFGTDFEMIATLFSDRNRQHIKNKYKREEQHSPQRINDALIHRR</sequence>
<evidence type="ECO:0000256" key="1">
    <source>
        <dbReference type="SAM" id="MobiDB-lite"/>
    </source>
</evidence>
<dbReference type="CDD" id="cd00167">
    <property type="entry name" value="SANT"/>
    <property type="match status" value="1"/>
</dbReference>
<dbReference type="GO" id="GO:0001156">
    <property type="term" value="F:TFIIIC-class transcription factor complex binding"/>
    <property type="evidence" value="ECO:0007669"/>
    <property type="project" value="TreeGrafter"/>
</dbReference>
<feature type="non-terminal residue" evidence="3">
    <location>
        <position position="102"/>
    </location>
</feature>
<evidence type="ECO:0000313" key="4">
    <source>
        <dbReference type="Proteomes" id="UP000271241"/>
    </source>
</evidence>
<dbReference type="Proteomes" id="UP000271241">
    <property type="component" value="Unassembled WGS sequence"/>
</dbReference>
<dbReference type="InterPro" id="IPR039467">
    <property type="entry name" value="TFIIIB_B''_Myb"/>
</dbReference>